<accession>A0A067PPU4</accession>
<gene>
    <name evidence="2" type="ORF">JAAARDRAFT_432619</name>
</gene>
<keyword evidence="1" id="KW-0472">Membrane</keyword>
<evidence type="ECO:0000313" key="3">
    <source>
        <dbReference type="Proteomes" id="UP000027265"/>
    </source>
</evidence>
<feature type="transmembrane region" description="Helical" evidence="1">
    <location>
        <begin position="6"/>
        <end position="25"/>
    </location>
</feature>
<dbReference type="HOGENOM" id="CLU_2831521_0_0_1"/>
<keyword evidence="3" id="KW-1185">Reference proteome</keyword>
<name>A0A067PPU4_9AGAM</name>
<dbReference type="Proteomes" id="UP000027265">
    <property type="component" value="Unassembled WGS sequence"/>
</dbReference>
<evidence type="ECO:0000256" key="1">
    <source>
        <dbReference type="SAM" id="Phobius"/>
    </source>
</evidence>
<keyword evidence="1" id="KW-1133">Transmembrane helix</keyword>
<dbReference type="AlphaFoldDB" id="A0A067PPU4"/>
<reference evidence="3" key="1">
    <citation type="journal article" date="2014" name="Proc. Natl. Acad. Sci. U.S.A.">
        <title>Extensive sampling of basidiomycete genomes demonstrates inadequacy of the white-rot/brown-rot paradigm for wood decay fungi.</title>
        <authorList>
            <person name="Riley R."/>
            <person name="Salamov A.A."/>
            <person name="Brown D.W."/>
            <person name="Nagy L.G."/>
            <person name="Floudas D."/>
            <person name="Held B.W."/>
            <person name="Levasseur A."/>
            <person name="Lombard V."/>
            <person name="Morin E."/>
            <person name="Otillar R."/>
            <person name="Lindquist E.A."/>
            <person name="Sun H."/>
            <person name="LaButti K.M."/>
            <person name="Schmutz J."/>
            <person name="Jabbour D."/>
            <person name="Luo H."/>
            <person name="Baker S.E."/>
            <person name="Pisabarro A.G."/>
            <person name="Walton J.D."/>
            <person name="Blanchette R.A."/>
            <person name="Henrissat B."/>
            <person name="Martin F."/>
            <person name="Cullen D."/>
            <person name="Hibbett D.S."/>
            <person name="Grigoriev I.V."/>
        </authorList>
    </citation>
    <scope>NUCLEOTIDE SEQUENCE [LARGE SCALE GENOMIC DNA]</scope>
    <source>
        <strain evidence="3">MUCL 33604</strain>
    </source>
</reference>
<protein>
    <submittedName>
        <fullName evidence="2">Uncharacterized protein</fullName>
    </submittedName>
</protein>
<proteinExistence type="predicted"/>
<evidence type="ECO:0000313" key="2">
    <source>
        <dbReference type="EMBL" id="KDQ53317.1"/>
    </source>
</evidence>
<organism evidence="2 3">
    <name type="scientific">Jaapia argillacea MUCL 33604</name>
    <dbReference type="NCBI Taxonomy" id="933084"/>
    <lineage>
        <taxon>Eukaryota</taxon>
        <taxon>Fungi</taxon>
        <taxon>Dikarya</taxon>
        <taxon>Basidiomycota</taxon>
        <taxon>Agaricomycotina</taxon>
        <taxon>Agaricomycetes</taxon>
        <taxon>Agaricomycetidae</taxon>
        <taxon>Jaapiales</taxon>
        <taxon>Jaapiaceae</taxon>
        <taxon>Jaapia</taxon>
    </lineage>
</organism>
<sequence>MREHELGIIYPIVILVFSISPISTMTTQPTPKRTRSHFAGKPIFFPFYCSPRSLTARDDDLQSVAG</sequence>
<dbReference type="InParanoid" id="A0A067PPU4"/>
<keyword evidence="1" id="KW-0812">Transmembrane</keyword>
<dbReference type="EMBL" id="KL197734">
    <property type="protein sequence ID" value="KDQ53317.1"/>
    <property type="molecule type" value="Genomic_DNA"/>
</dbReference>